<evidence type="ECO:0000256" key="2">
    <source>
        <dbReference type="SAM" id="MobiDB-lite"/>
    </source>
</evidence>
<dbReference type="EMBL" id="JAENIJ010000029">
    <property type="protein sequence ID" value="MBK1883890.1"/>
    <property type="molecule type" value="Genomic_DNA"/>
</dbReference>
<evidence type="ECO:0000256" key="3">
    <source>
        <dbReference type="SAM" id="SignalP"/>
    </source>
</evidence>
<dbReference type="RefSeq" id="WP_200272500.1">
    <property type="nucleotide sequence ID" value="NZ_JAENIJ010000029.1"/>
</dbReference>
<comment type="caution">
    <text evidence="4">The sequence shown here is derived from an EMBL/GenBank/DDBJ whole genome shotgun (WGS) entry which is preliminary data.</text>
</comment>
<dbReference type="AlphaFoldDB" id="A0A934S9L0"/>
<proteinExistence type="predicted"/>
<sequence>MKSTTYATLLGLALALAPTLRAEDAAAPVATTPAVVENVGTQLDASFAAISETIKNARLQASEAVGQRDEALAQLKASRQEQAETAKALEEARKQLAETRGQLNDSRHEQAKWKHEAETLAGQLKLGEEAHQKLLALRDQMQESLKNFSEIEKNVLAVRAEFQKPTAVADLKTEIVALKAAGNEAQQQISEMKGQIEKGNTERAEMAKASAAKEQEMAGQIAAAKEEAGKIAESREALNQRTAELEKAHAQTVGELKSAREELKAAQETIASNQSNNADLKKELEAKAEELKKSADRTAKMGKALDALQAHAKEIGDKLNSVEKSSADLKNTLHDRETKINQLETQMKEVSQNTDKESEAGADS</sequence>
<evidence type="ECO:0000313" key="5">
    <source>
        <dbReference type="Proteomes" id="UP000603141"/>
    </source>
</evidence>
<feature type="coiled-coil region" evidence="1">
    <location>
        <begin position="134"/>
        <end position="188"/>
    </location>
</feature>
<protein>
    <recommendedName>
        <fullName evidence="6">Chromosome partition protein Smc</fullName>
    </recommendedName>
</protein>
<name>A0A934S9L0_9BACT</name>
<feature type="compositionally biased region" description="Polar residues" evidence="2">
    <location>
        <begin position="340"/>
        <end position="353"/>
    </location>
</feature>
<reference evidence="4" key="1">
    <citation type="submission" date="2021-01" db="EMBL/GenBank/DDBJ databases">
        <title>Modified the classification status of verrucomicrobia.</title>
        <authorList>
            <person name="Feng X."/>
        </authorList>
    </citation>
    <scope>NUCLEOTIDE SEQUENCE</scope>
    <source>
        <strain evidence="4">KCTC 22041</strain>
    </source>
</reference>
<feature type="chain" id="PRO_5037596510" description="Chromosome partition protein Smc" evidence="3">
    <location>
        <begin position="23"/>
        <end position="364"/>
    </location>
</feature>
<keyword evidence="1" id="KW-0175">Coiled coil</keyword>
<feature type="coiled-coil region" evidence="1">
    <location>
        <begin position="221"/>
        <end position="301"/>
    </location>
</feature>
<keyword evidence="3" id="KW-0732">Signal</keyword>
<accession>A0A934S9L0</accession>
<organism evidence="4 5">
    <name type="scientific">Luteolibacter pohnpeiensis</name>
    <dbReference type="NCBI Taxonomy" id="454153"/>
    <lineage>
        <taxon>Bacteria</taxon>
        <taxon>Pseudomonadati</taxon>
        <taxon>Verrucomicrobiota</taxon>
        <taxon>Verrucomicrobiia</taxon>
        <taxon>Verrucomicrobiales</taxon>
        <taxon>Verrucomicrobiaceae</taxon>
        <taxon>Luteolibacter</taxon>
    </lineage>
</organism>
<gene>
    <name evidence="4" type="ORF">JIN85_15840</name>
</gene>
<evidence type="ECO:0008006" key="6">
    <source>
        <dbReference type="Google" id="ProtNLM"/>
    </source>
</evidence>
<keyword evidence="5" id="KW-1185">Reference proteome</keyword>
<feature type="region of interest" description="Disordered" evidence="2">
    <location>
        <begin position="316"/>
        <end position="364"/>
    </location>
</feature>
<feature type="compositionally biased region" description="Basic and acidic residues" evidence="2">
    <location>
        <begin position="354"/>
        <end position="364"/>
    </location>
</feature>
<evidence type="ECO:0000256" key="1">
    <source>
        <dbReference type="SAM" id="Coils"/>
    </source>
</evidence>
<dbReference type="Proteomes" id="UP000603141">
    <property type="component" value="Unassembled WGS sequence"/>
</dbReference>
<feature type="signal peptide" evidence="3">
    <location>
        <begin position="1"/>
        <end position="22"/>
    </location>
</feature>
<feature type="compositionally biased region" description="Basic and acidic residues" evidence="2">
    <location>
        <begin position="316"/>
        <end position="339"/>
    </location>
</feature>
<evidence type="ECO:0000313" key="4">
    <source>
        <dbReference type="EMBL" id="MBK1883890.1"/>
    </source>
</evidence>
<feature type="coiled-coil region" evidence="1">
    <location>
        <begin position="72"/>
        <end position="109"/>
    </location>
</feature>